<evidence type="ECO:0000313" key="1">
    <source>
        <dbReference type="EMBL" id="MFD2206048.1"/>
    </source>
</evidence>
<name>A0ABW5BIW0_9PROT</name>
<gene>
    <name evidence="1" type="ORF">ACFSKO_10510</name>
</gene>
<proteinExistence type="predicted"/>
<dbReference type="Gene3D" id="3.30.460.10">
    <property type="entry name" value="Beta Polymerase, domain 2"/>
    <property type="match status" value="1"/>
</dbReference>
<dbReference type="NCBIfam" id="TIGR04552">
    <property type="entry name" value="TIGR04552 family protein"/>
    <property type="match status" value="1"/>
</dbReference>
<accession>A0ABW5BIW0</accession>
<dbReference type="InterPro" id="IPR043519">
    <property type="entry name" value="NT_sf"/>
</dbReference>
<dbReference type="InterPro" id="IPR030824">
    <property type="entry name" value="CHP04562"/>
</dbReference>
<dbReference type="EMBL" id="JBHUII010000004">
    <property type="protein sequence ID" value="MFD2206048.1"/>
    <property type="molecule type" value="Genomic_DNA"/>
</dbReference>
<dbReference type="RefSeq" id="WP_380251249.1">
    <property type="nucleotide sequence ID" value="NZ_JBHUII010000004.1"/>
</dbReference>
<dbReference type="Proteomes" id="UP001597294">
    <property type="component" value="Unassembled WGS sequence"/>
</dbReference>
<reference evidence="2" key="1">
    <citation type="journal article" date="2019" name="Int. J. Syst. Evol. Microbiol.">
        <title>The Global Catalogue of Microorganisms (GCM) 10K type strain sequencing project: providing services to taxonomists for standard genome sequencing and annotation.</title>
        <authorList>
            <consortium name="The Broad Institute Genomics Platform"/>
            <consortium name="The Broad Institute Genome Sequencing Center for Infectious Disease"/>
            <person name="Wu L."/>
            <person name="Ma J."/>
        </authorList>
    </citation>
    <scope>NUCLEOTIDE SEQUENCE [LARGE SCALE GENOMIC DNA]</scope>
    <source>
        <strain evidence="2">CGMCC 4.7192</strain>
    </source>
</reference>
<keyword evidence="2" id="KW-1185">Reference proteome</keyword>
<comment type="caution">
    <text evidence="1">The sequence shown here is derived from an EMBL/GenBank/DDBJ whole genome shotgun (WGS) entry which is preliminary data.</text>
</comment>
<dbReference type="NCBIfam" id="TIGR04562">
    <property type="entry name" value="TIGR04552 family protein"/>
    <property type="match status" value="1"/>
</dbReference>
<evidence type="ECO:0000313" key="2">
    <source>
        <dbReference type="Proteomes" id="UP001597294"/>
    </source>
</evidence>
<organism evidence="1 2">
    <name type="scientific">Kiloniella antarctica</name>
    <dbReference type="NCBI Taxonomy" id="1550907"/>
    <lineage>
        <taxon>Bacteria</taxon>
        <taxon>Pseudomonadati</taxon>
        <taxon>Pseudomonadota</taxon>
        <taxon>Alphaproteobacteria</taxon>
        <taxon>Rhodospirillales</taxon>
        <taxon>Kiloniellaceae</taxon>
        <taxon>Kiloniella</taxon>
    </lineage>
</organism>
<protein>
    <submittedName>
        <fullName evidence="1">TIGR04552 family protein</fullName>
    </submittedName>
</protein>
<sequence length="375" mass="44019">MSDQLTKTTWKYVLGSFIGTDLNMTSEPKLWSGASLTTVLKGQSIIDSDKLQVSSLKEAEAFLECYGFDYQQLEDRQEIEGIRQEAITFIEEVLLQEGEEITPEVRNQESVLQLLLWVSEPVATERSQWACALLRVMHTFSHCGSYFNERYHTQIQQQIFGRFEQHIRYTSNGTYIGDIELSSYERKSSKTRHSAVLKMLHKAENVAADIFDWLGIRIVTRDLLDALKVLCYLREYNVVMFANIKPSRSRNTLIDVEWMEERWKDMDDLEAARLEGDLIRYPDEVDRVTDNLFSGSHYRSLQFTCRQRVRLKEDDGTRIRFYFPYEIQILDEASYQSNRHGEASHEQYKLRQIRSVRHRVMGPLCRQTKQDVHPE</sequence>